<dbReference type="Pfam" id="PF08240">
    <property type="entry name" value="ADH_N"/>
    <property type="match status" value="1"/>
</dbReference>
<dbReference type="HOGENOM" id="CLU_026673_16_1_1"/>
<dbReference type="eggNOG" id="KOG1198">
    <property type="taxonomic scope" value="Eukaryota"/>
</dbReference>
<dbReference type="Pfam" id="PF00107">
    <property type="entry name" value="ADH_zinc_N"/>
    <property type="match status" value="1"/>
</dbReference>
<name>M7T4S8_EUTLA</name>
<dbReference type="CDD" id="cd08249">
    <property type="entry name" value="enoyl_reductase_like"/>
    <property type="match status" value="1"/>
</dbReference>
<feature type="domain" description="Enoyl reductase (ER)" evidence="3">
    <location>
        <begin position="12"/>
        <end position="347"/>
    </location>
</feature>
<dbReference type="InterPro" id="IPR036291">
    <property type="entry name" value="NAD(P)-bd_dom_sf"/>
</dbReference>
<keyword evidence="2" id="KW-0560">Oxidoreductase</keyword>
<accession>M7T4S8</accession>
<dbReference type="AlphaFoldDB" id="M7T4S8"/>
<dbReference type="EMBL" id="KB706993">
    <property type="protein sequence ID" value="EMR64826.1"/>
    <property type="molecule type" value="Genomic_DNA"/>
</dbReference>
<dbReference type="Gene3D" id="3.40.50.720">
    <property type="entry name" value="NAD(P)-binding Rossmann-like Domain"/>
    <property type="match status" value="1"/>
</dbReference>
<dbReference type="KEGG" id="ela:UCREL1_8207"/>
<dbReference type="InterPro" id="IPR013154">
    <property type="entry name" value="ADH-like_N"/>
</dbReference>
<dbReference type="PANTHER" id="PTHR45348">
    <property type="entry name" value="HYPOTHETICAL OXIDOREDUCTASE (EUROFUNG)"/>
    <property type="match status" value="1"/>
</dbReference>
<dbReference type="InterPro" id="IPR013149">
    <property type="entry name" value="ADH-like_C"/>
</dbReference>
<dbReference type="PANTHER" id="PTHR45348:SF2">
    <property type="entry name" value="ZINC-TYPE ALCOHOL DEHYDROGENASE-LIKE PROTEIN C2E1P3.01"/>
    <property type="match status" value="1"/>
</dbReference>
<dbReference type="STRING" id="1287681.M7T4S8"/>
<gene>
    <name evidence="4" type="ORF">UCREL1_8207</name>
</gene>
<dbReference type="InterPro" id="IPR047122">
    <property type="entry name" value="Trans-enoyl_RdTase-like"/>
</dbReference>
<reference evidence="5" key="1">
    <citation type="journal article" date="2013" name="Genome Announc.">
        <title>Draft genome sequence of the grapevine dieback fungus Eutypa lata UCR-EL1.</title>
        <authorList>
            <person name="Blanco-Ulate B."/>
            <person name="Rolshausen P.E."/>
            <person name="Cantu D."/>
        </authorList>
    </citation>
    <scope>NUCLEOTIDE SEQUENCE [LARGE SCALE GENOMIC DNA]</scope>
    <source>
        <strain evidence="5">UCR-EL1</strain>
    </source>
</reference>
<sequence>MGTVRAVVVIEGGKAAAVREVPIPQIRDEWVLVKVNAVALNPADWKHIDYGGADAGCRIGFDYAGIIEDIGSKVVKFKKGDRIAGAVHGGKRIDHDLGVFAEYIIAKAAVQIHIPDHLSDEEAATLGVGISTVGLGLYKSLGLPLPSSPAPESFPVLIHAASTAAGILGVQYAKASGLTVIATASPHNFEYLRSLGADMVFDYKSQTCAAEIKEYTKNKLRVAWDCMGTGVAICAAAMSDVEPGIYGTINPMSSEGEKVLKESYPKIDNRGLVLGYDAFGETYTFMGKTIPGKPDCLEFSTMFYDLSEHLLSEGVIKPIKPTINKGGSGLEAALNGLDELRGGKISATKLVYTL</sequence>
<dbReference type="Proteomes" id="UP000012174">
    <property type="component" value="Unassembled WGS sequence"/>
</dbReference>
<dbReference type="SMART" id="SM00829">
    <property type="entry name" value="PKS_ER"/>
    <property type="match status" value="1"/>
</dbReference>
<evidence type="ECO:0000256" key="2">
    <source>
        <dbReference type="ARBA" id="ARBA00023002"/>
    </source>
</evidence>
<dbReference type="OrthoDB" id="9992527at2759"/>
<evidence type="ECO:0000313" key="5">
    <source>
        <dbReference type="Proteomes" id="UP000012174"/>
    </source>
</evidence>
<dbReference type="InterPro" id="IPR011032">
    <property type="entry name" value="GroES-like_sf"/>
</dbReference>
<keyword evidence="5" id="KW-1185">Reference proteome</keyword>
<dbReference type="SUPFAM" id="SSF50129">
    <property type="entry name" value="GroES-like"/>
    <property type="match status" value="1"/>
</dbReference>
<evidence type="ECO:0000259" key="3">
    <source>
        <dbReference type="SMART" id="SM00829"/>
    </source>
</evidence>
<dbReference type="InterPro" id="IPR020843">
    <property type="entry name" value="ER"/>
</dbReference>
<organism evidence="4 5">
    <name type="scientific">Eutypa lata (strain UCR-EL1)</name>
    <name type="common">Grapevine dieback disease fungus</name>
    <name type="synonym">Eutypa armeniacae</name>
    <dbReference type="NCBI Taxonomy" id="1287681"/>
    <lineage>
        <taxon>Eukaryota</taxon>
        <taxon>Fungi</taxon>
        <taxon>Dikarya</taxon>
        <taxon>Ascomycota</taxon>
        <taxon>Pezizomycotina</taxon>
        <taxon>Sordariomycetes</taxon>
        <taxon>Xylariomycetidae</taxon>
        <taxon>Xylariales</taxon>
        <taxon>Diatrypaceae</taxon>
        <taxon>Eutypa</taxon>
    </lineage>
</organism>
<dbReference type="GO" id="GO:0016651">
    <property type="term" value="F:oxidoreductase activity, acting on NAD(P)H"/>
    <property type="evidence" value="ECO:0007669"/>
    <property type="project" value="InterPro"/>
</dbReference>
<dbReference type="SUPFAM" id="SSF51735">
    <property type="entry name" value="NAD(P)-binding Rossmann-fold domains"/>
    <property type="match status" value="1"/>
</dbReference>
<protein>
    <submittedName>
        <fullName evidence="4">Putative zinc-binding oxidoreductase protein</fullName>
    </submittedName>
</protein>
<proteinExistence type="inferred from homology"/>
<dbReference type="Gene3D" id="3.90.180.10">
    <property type="entry name" value="Medium-chain alcohol dehydrogenases, catalytic domain"/>
    <property type="match status" value="1"/>
</dbReference>
<comment type="similarity">
    <text evidence="1">Belongs to the zinc-containing alcohol dehydrogenase family.</text>
</comment>
<evidence type="ECO:0000313" key="4">
    <source>
        <dbReference type="EMBL" id="EMR64826.1"/>
    </source>
</evidence>
<dbReference type="OMA" id="VAWDCIS"/>
<evidence type="ECO:0000256" key="1">
    <source>
        <dbReference type="ARBA" id="ARBA00008072"/>
    </source>
</evidence>